<evidence type="ECO:0000259" key="6">
    <source>
        <dbReference type="Pfam" id="PF13407"/>
    </source>
</evidence>
<dbReference type="PANTHER" id="PTHR46847">
    <property type="entry name" value="D-ALLOSE-BINDING PERIPLASMIC PROTEIN-RELATED"/>
    <property type="match status" value="1"/>
</dbReference>
<dbReference type="SUPFAM" id="SSF53822">
    <property type="entry name" value="Periplasmic binding protein-like I"/>
    <property type="match status" value="1"/>
</dbReference>
<comment type="subcellular location">
    <subcellularLocation>
        <location evidence="1">Cell envelope</location>
    </subcellularLocation>
</comment>
<accession>A0AAU7V865</accession>
<evidence type="ECO:0000256" key="5">
    <source>
        <dbReference type="SAM" id="SignalP"/>
    </source>
</evidence>
<dbReference type="EMBL" id="CP138335">
    <property type="protein sequence ID" value="XBW08495.1"/>
    <property type="molecule type" value="Genomic_DNA"/>
</dbReference>
<dbReference type="GO" id="GO:0030246">
    <property type="term" value="F:carbohydrate binding"/>
    <property type="evidence" value="ECO:0007669"/>
    <property type="project" value="UniProtKB-ARBA"/>
</dbReference>
<dbReference type="InterPro" id="IPR028082">
    <property type="entry name" value="Peripla_BP_I"/>
</dbReference>
<dbReference type="InterPro" id="IPR025997">
    <property type="entry name" value="SBP_2_dom"/>
</dbReference>
<evidence type="ECO:0000256" key="1">
    <source>
        <dbReference type="ARBA" id="ARBA00004196"/>
    </source>
</evidence>
<reference evidence="7" key="1">
    <citation type="submission" date="2023-11" db="EMBL/GenBank/DDBJ databases">
        <title>Scrofimicrobium hongkongense sp. nov., isolated from a patient with peritonitis.</title>
        <authorList>
            <person name="Lao H.Y."/>
            <person name="Wong A.Y.P."/>
            <person name="Ng T.L."/>
            <person name="Wong R.Y.L."/>
            <person name="Yau M.C.Y."/>
            <person name="Lam J.Y.W."/>
            <person name="Siu G.K.H."/>
        </authorList>
    </citation>
    <scope>NUCLEOTIDE SEQUENCE</scope>
    <source>
        <strain evidence="7">R131</strain>
    </source>
</reference>
<feature type="signal peptide" evidence="5">
    <location>
        <begin position="1"/>
        <end position="21"/>
    </location>
</feature>
<dbReference type="KEGG" id="sapp:SAC06_02760"/>
<feature type="region of interest" description="Disordered" evidence="4">
    <location>
        <begin position="25"/>
        <end position="51"/>
    </location>
</feature>
<dbReference type="RefSeq" id="WP_350258695.1">
    <property type="nucleotide sequence ID" value="NZ_CP138335.1"/>
</dbReference>
<feature type="compositionally biased region" description="Low complexity" evidence="4">
    <location>
        <begin position="35"/>
        <end position="44"/>
    </location>
</feature>
<organism evidence="7">
    <name type="scientific">Scrofimicrobium appendicitidis</name>
    <dbReference type="NCBI Taxonomy" id="3079930"/>
    <lineage>
        <taxon>Bacteria</taxon>
        <taxon>Bacillati</taxon>
        <taxon>Actinomycetota</taxon>
        <taxon>Actinomycetes</taxon>
        <taxon>Actinomycetales</taxon>
        <taxon>Actinomycetaceae</taxon>
        <taxon>Scrofimicrobium</taxon>
    </lineage>
</organism>
<name>A0AAU7V865_9ACTO</name>
<evidence type="ECO:0000313" key="7">
    <source>
        <dbReference type="EMBL" id="XBW08495.1"/>
    </source>
</evidence>
<feature type="domain" description="Periplasmic binding protein" evidence="6">
    <location>
        <begin position="56"/>
        <end position="313"/>
    </location>
</feature>
<evidence type="ECO:0000256" key="4">
    <source>
        <dbReference type="SAM" id="MobiDB-lite"/>
    </source>
</evidence>
<comment type="similarity">
    <text evidence="2">Belongs to the bacterial solute-binding protein 2 family.</text>
</comment>
<dbReference type="CDD" id="cd20005">
    <property type="entry name" value="PBP1_ABC_sugar_binding-like"/>
    <property type="match status" value="1"/>
</dbReference>
<dbReference type="PANTHER" id="PTHR46847:SF1">
    <property type="entry name" value="D-ALLOSE-BINDING PERIPLASMIC PROTEIN-RELATED"/>
    <property type="match status" value="1"/>
</dbReference>
<gene>
    <name evidence="7" type="ORF">SAC06_02760</name>
</gene>
<dbReference type="Gene3D" id="3.40.50.2300">
    <property type="match status" value="2"/>
</dbReference>
<dbReference type="AlphaFoldDB" id="A0AAU7V865"/>
<protein>
    <submittedName>
        <fullName evidence="7">ABC transporter substrate-binding protein</fullName>
    </submittedName>
</protein>
<dbReference type="GO" id="GO:0030313">
    <property type="term" value="C:cell envelope"/>
    <property type="evidence" value="ECO:0007669"/>
    <property type="project" value="UniProtKB-SubCell"/>
</dbReference>
<keyword evidence="3 5" id="KW-0732">Signal</keyword>
<sequence>MKRTKIGLFATGFAVAAMALAGCGSGGSNDKPASDDANQSDSASEGGGESDSDTYIALVSKGFQHQFWQAVKAGADQAAEEFGVTVSFEGPDKETEVDKQIAMLETALAKNPSAIGLAALDSQSAIPLLEQAQAAGIPIIAFDSGVESDIPVTTVATDNHAAAAEAAKQMAEQINHKGEVAMVVHDQTSGSGQGRRDGFKDYMEENEPDITIVDIQYGNGDQATSADITKAMISSHPNLAGIYASNEGSAIGMVQGYKEAGKKAGDLVLIGFDSGKAQTDAIREGLMYGAVTQNPVGIGYETVKAAIAAINGETLEKTIDPGFYFYTKDNIDDEKIAAVLYE</sequence>
<proteinExistence type="inferred from homology"/>
<evidence type="ECO:0000256" key="2">
    <source>
        <dbReference type="ARBA" id="ARBA00007639"/>
    </source>
</evidence>
<dbReference type="PROSITE" id="PS51257">
    <property type="entry name" value="PROKAR_LIPOPROTEIN"/>
    <property type="match status" value="1"/>
</dbReference>
<feature type="chain" id="PRO_5043919099" evidence="5">
    <location>
        <begin position="22"/>
        <end position="342"/>
    </location>
</feature>
<evidence type="ECO:0000256" key="3">
    <source>
        <dbReference type="ARBA" id="ARBA00022729"/>
    </source>
</evidence>
<dbReference type="Pfam" id="PF13407">
    <property type="entry name" value="Peripla_BP_4"/>
    <property type="match status" value="1"/>
</dbReference>